<keyword evidence="3 8" id="KW-0479">Metal-binding</keyword>
<dbReference type="Pfam" id="PF18072">
    <property type="entry name" value="FGAR-AT_linker"/>
    <property type="match status" value="1"/>
</dbReference>
<comment type="caution">
    <text evidence="8">Lacks conserved residue(s) required for the propagation of feature annotation.</text>
</comment>
<evidence type="ECO:0000259" key="10">
    <source>
        <dbReference type="Pfam" id="PF02769"/>
    </source>
</evidence>
<keyword evidence="6 8" id="KW-0067">ATP-binding</keyword>
<feature type="binding site" evidence="8">
    <location>
        <position position="89"/>
    </location>
    <ligand>
        <name>ATP</name>
        <dbReference type="ChEBI" id="CHEBI:30616"/>
    </ligand>
</feature>
<feature type="active site" description="Proton acceptor" evidence="8">
    <location>
        <position position="93"/>
    </location>
</feature>
<gene>
    <name evidence="8 12" type="primary">purL</name>
    <name evidence="12" type="ORF">JHX87_01740</name>
</gene>
<feature type="binding site" evidence="8">
    <location>
        <position position="91"/>
    </location>
    <ligand>
        <name>Mg(2+)</name>
        <dbReference type="ChEBI" id="CHEBI:18420"/>
        <label>1</label>
    </ligand>
</feature>
<keyword evidence="7 8" id="KW-0460">Magnesium</keyword>
<dbReference type="NCBIfam" id="NF002290">
    <property type="entry name" value="PRK01213.1"/>
    <property type="match status" value="1"/>
</dbReference>
<dbReference type="SUPFAM" id="SSF56042">
    <property type="entry name" value="PurM C-terminal domain-like"/>
    <property type="match status" value="2"/>
</dbReference>
<feature type="binding site" evidence="8">
    <location>
        <position position="526"/>
    </location>
    <ligand>
        <name>Mg(2+)</name>
        <dbReference type="ChEBI" id="CHEBI:18420"/>
        <label>1</label>
    </ligand>
</feature>
<dbReference type="Pfam" id="PF00586">
    <property type="entry name" value="AIRS"/>
    <property type="match status" value="2"/>
</dbReference>
<dbReference type="InterPro" id="IPR036676">
    <property type="entry name" value="PurM-like_C_sf"/>
</dbReference>
<feature type="domain" description="PurM-like N-terminal" evidence="9">
    <location>
        <begin position="434"/>
        <end position="550"/>
    </location>
</feature>
<feature type="binding site" evidence="8">
    <location>
        <begin position="310"/>
        <end position="312"/>
    </location>
    <ligand>
        <name>substrate</name>
    </ligand>
</feature>
<dbReference type="PIRSF" id="PIRSF001587">
    <property type="entry name" value="FGAM_synthase_II"/>
    <property type="match status" value="1"/>
</dbReference>
<dbReference type="SUPFAM" id="SSF55326">
    <property type="entry name" value="PurM N-terminal domain-like"/>
    <property type="match status" value="2"/>
</dbReference>
<dbReference type="GO" id="GO:0004642">
    <property type="term" value="F:phosphoribosylformylglycinamidine synthase activity"/>
    <property type="evidence" value="ECO:0007669"/>
    <property type="project" value="UniProtKB-EC"/>
</dbReference>
<feature type="binding site" evidence="8">
    <location>
        <position position="528"/>
    </location>
    <ligand>
        <name>substrate</name>
    </ligand>
</feature>
<name>A0ABY7SL30_9RHOB</name>
<reference evidence="12 13" key="1">
    <citation type="submission" date="2021-01" db="EMBL/GenBank/DDBJ databases">
        <title>Biogeographic distribution of Paracoccus.</title>
        <authorList>
            <person name="Hollensteiner J."/>
            <person name="Leineberger J."/>
            <person name="Brinkhoff T."/>
            <person name="Daniel R."/>
        </authorList>
    </citation>
    <scope>NUCLEOTIDE SEQUENCE [LARGE SCALE GENOMIC DNA]</scope>
    <source>
        <strain evidence="12 13">KCTC 22803</strain>
    </source>
</reference>
<feature type="binding site" evidence="8">
    <location>
        <position position="488"/>
    </location>
    <ligand>
        <name>ATP</name>
        <dbReference type="ChEBI" id="CHEBI:30616"/>
    </ligand>
</feature>
<keyword evidence="5 8" id="KW-0658">Purine biosynthesis</keyword>
<comment type="catalytic activity">
    <reaction evidence="8">
        <text>N(2)-formyl-N(1)-(5-phospho-beta-D-ribosyl)glycinamide + L-glutamine + ATP + H2O = 2-formamido-N(1)-(5-O-phospho-beta-D-ribosyl)acetamidine + L-glutamate + ADP + phosphate + H(+)</text>
        <dbReference type="Rhea" id="RHEA:17129"/>
        <dbReference type="ChEBI" id="CHEBI:15377"/>
        <dbReference type="ChEBI" id="CHEBI:15378"/>
        <dbReference type="ChEBI" id="CHEBI:29985"/>
        <dbReference type="ChEBI" id="CHEBI:30616"/>
        <dbReference type="ChEBI" id="CHEBI:43474"/>
        <dbReference type="ChEBI" id="CHEBI:58359"/>
        <dbReference type="ChEBI" id="CHEBI:147286"/>
        <dbReference type="ChEBI" id="CHEBI:147287"/>
        <dbReference type="ChEBI" id="CHEBI:456216"/>
        <dbReference type="EC" id="6.3.5.3"/>
    </reaction>
</comment>
<dbReference type="Proteomes" id="UP001219349">
    <property type="component" value="Chromosome"/>
</dbReference>
<dbReference type="InterPro" id="IPR036921">
    <property type="entry name" value="PurM-like_N_sf"/>
</dbReference>
<feature type="active site" evidence="8">
    <location>
        <position position="47"/>
    </location>
</feature>
<evidence type="ECO:0000256" key="4">
    <source>
        <dbReference type="ARBA" id="ARBA00022741"/>
    </source>
</evidence>
<dbReference type="InterPro" id="IPR010074">
    <property type="entry name" value="PRibForGlyAmidine_synth_PurL"/>
</dbReference>
<feature type="binding site" evidence="8">
    <location>
        <position position="266"/>
    </location>
    <ligand>
        <name>Mg(2+)</name>
        <dbReference type="ChEBI" id="CHEBI:18420"/>
        <label>2</label>
    </ligand>
</feature>
<dbReference type="InterPro" id="IPR016188">
    <property type="entry name" value="PurM-like_N"/>
</dbReference>
<keyword evidence="1 8" id="KW-0963">Cytoplasm</keyword>
<feature type="binding site" evidence="8">
    <location>
        <position position="50"/>
    </location>
    <ligand>
        <name>ATP</name>
        <dbReference type="ChEBI" id="CHEBI:30616"/>
    </ligand>
</feature>
<feature type="binding site" evidence="8">
    <location>
        <position position="114"/>
    </location>
    <ligand>
        <name>substrate</name>
    </ligand>
</feature>
<comment type="function">
    <text evidence="8">Part of the phosphoribosylformylglycinamidine synthase complex involved in the purines biosynthetic pathway. Catalyzes the ATP-dependent conversion of formylglycinamide ribonucleotide (FGAR) and glutamine to yield formylglycinamidine ribonucleotide (FGAM) and glutamate. The FGAM synthase complex is composed of three subunits. PurQ produces an ammonia molecule by converting glutamine to glutamate. PurL transfers the ammonia molecule to FGAR to form FGAM in an ATP-dependent manner. PurS interacts with PurQ and PurL and is thought to assist in the transfer of the ammonia molecule from PurQ to PurL.</text>
</comment>
<evidence type="ECO:0000256" key="3">
    <source>
        <dbReference type="ARBA" id="ARBA00022723"/>
    </source>
</evidence>
<dbReference type="CDD" id="cd02204">
    <property type="entry name" value="PurL_repeat2"/>
    <property type="match status" value="1"/>
</dbReference>
<dbReference type="NCBIfam" id="TIGR01736">
    <property type="entry name" value="FGAM_synth_II"/>
    <property type="match status" value="1"/>
</dbReference>
<dbReference type="InterPro" id="IPR041609">
    <property type="entry name" value="PurL_linker"/>
</dbReference>
<dbReference type="EC" id="6.3.5.3" evidence="8"/>
<feature type="domain" description="PurM-like C-terminal" evidence="10">
    <location>
        <begin position="200"/>
        <end position="349"/>
    </location>
</feature>
<evidence type="ECO:0000256" key="2">
    <source>
        <dbReference type="ARBA" id="ARBA00022598"/>
    </source>
</evidence>
<protein>
    <recommendedName>
        <fullName evidence="8">Phosphoribosylformylglycinamidine synthase subunit PurL</fullName>
        <shortName evidence="8">FGAM synthase</shortName>
        <ecNumber evidence="8">6.3.5.3</ecNumber>
    </recommendedName>
    <alternativeName>
        <fullName evidence="8">Formylglycinamide ribonucleotide amidotransferase subunit II</fullName>
        <shortName evidence="8">FGAR amidotransferase II</shortName>
        <shortName evidence="8">FGAR-AT II</shortName>
    </alternativeName>
    <alternativeName>
        <fullName evidence="8">Glutamine amidotransferase PurL</fullName>
    </alternativeName>
    <alternativeName>
        <fullName evidence="8">Phosphoribosylformylglycinamidine synthase subunit II</fullName>
    </alternativeName>
</protein>
<keyword evidence="2 8" id="KW-0436">Ligase</keyword>
<evidence type="ECO:0000256" key="5">
    <source>
        <dbReference type="ARBA" id="ARBA00022755"/>
    </source>
</evidence>
<evidence type="ECO:0000256" key="6">
    <source>
        <dbReference type="ARBA" id="ARBA00022840"/>
    </source>
</evidence>
<dbReference type="HAMAP" id="MF_00420">
    <property type="entry name" value="PurL_2"/>
    <property type="match status" value="1"/>
</dbReference>
<evidence type="ECO:0000259" key="11">
    <source>
        <dbReference type="Pfam" id="PF18072"/>
    </source>
</evidence>
<feature type="binding site" evidence="8">
    <location>
        <begin position="92"/>
        <end position="95"/>
    </location>
    <ligand>
        <name>substrate</name>
    </ligand>
</feature>
<feature type="domain" description="Phosphoribosylformylglycinamidine synthase linker" evidence="11">
    <location>
        <begin position="14"/>
        <end position="51"/>
    </location>
</feature>
<feature type="binding site" evidence="8">
    <location>
        <position position="115"/>
    </location>
    <ligand>
        <name>Mg(2+)</name>
        <dbReference type="ChEBI" id="CHEBI:18420"/>
        <label>2</label>
    </ligand>
</feature>
<dbReference type="Pfam" id="PF02769">
    <property type="entry name" value="AIRS_C"/>
    <property type="match status" value="2"/>
</dbReference>
<proteinExistence type="inferred from homology"/>
<evidence type="ECO:0000313" key="13">
    <source>
        <dbReference type="Proteomes" id="UP001219349"/>
    </source>
</evidence>
<dbReference type="EMBL" id="CP067136">
    <property type="protein sequence ID" value="WCR07599.1"/>
    <property type="molecule type" value="Genomic_DNA"/>
</dbReference>
<evidence type="ECO:0000313" key="12">
    <source>
        <dbReference type="EMBL" id="WCR07599.1"/>
    </source>
</evidence>
<dbReference type="Gene3D" id="3.90.650.10">
    <property type="entry name" value="PurM-like C-terminal domain"/>
    <property type="match status" value="2"/>
</dbReference>
<dbReference type="CDD" id="cd02203">
    <property type="entry name" value="PurL_repeat1"/>
    <property type="match status" value="1"/>
</dbReference>
<comment type="similarity">
    <text evidence="8">Belongs to the FGAMS family.</text>
</comment>
<organism evidence="12 13">
    <name type="scientific">Paracoccus fistulariae</name>
    <dbReference type="NCBI Taxonomy" id="658446"/>
    <lineage>
        <taxon>Bacteria</taxon>
        <taxon>Pseudomonadati</taxon>
        <taxon>Pseudomonadota</taxon>
        <taxon>Alphaproteobacteria</taxon>
        <taxon>Rhodobacterales</taxon>
        <taxon>Paracoccaceae</taxon>
        <taxon>Paracoccus</taxon>
    </lineage>
</organism>
<comment type="subunit">
    <text evidence="8">Monomer. Part of the FGAM synthase complex composed of 1 PurL, 1 PurQ and 2 PurS subunits.</text>
</comment>
<dbReference type="Gene3D" id="3.30.1330.10">
    <property type="entry name" value="PurM-like, N-terminal domain"/>
    <property type="match status" value="2"/>
</dbReference>
<comment type="subcellular location">
    <subcellularLocation>
        <location evidence="8">Cytoplasm</location>
    </subcellularLocation>
</comment>
<sequence>MQEPSITPDLIAAHGLKPDEYDQILQIIGREPSFTELGIFSAMWNEHCSYKSSKTWLRTLPTTGPQVICGPGENAGVVDIGDGQAVVFKMESHNHPSYIEPHQGAATGVGGILRDVFTMGARPIAAMDSLSFGRPEHPKTAHLVKGVVEGIGAYGNAFGVPNVGGEVRFHRSYDGNCLVNAFAAGLADADKIFYSAASGVGMPVVYLGAKTGRDGVGGATMASAEFDDSIEEKRPTVQVGDPFTEKCLLEACLELMASGSVISIQDMGAAGLTCSAVEMGDKGGLGIKLVLDHVPQRETNMTAYEMMLSESQERMLMVLKPEKEAEARAIFEKWDLDFAIVGETIAEDRFLILHGNEVMADLPLSKLSSSAPEYNRPWVETPAAEQAAPLPAITPIAALKALIGSPNHAHKSWVWEQYDTQVGADTIRRPGLGAGVVRVHGTNKALAFTSDVTPRYVRANPFEGGKQAVAEAYRNLCAVGALPLATTDNLNFGNPEKPEIMGQFVGAVKGIGEACLALDFPIVSGNVSLYNETDGKGILPTPTIGAVGLIENLDDLIAGLPAEDDLALVIGRTGGHLGQSALAHEAFGREDGDAPHVDLTAERMHGEFLRTNRGLIAAATDLSDGGLALAAFEMAEAAGIGVTLTDGDIGQLFGEDQARYLVAATPENAALLIAAGQALGVPVAQVGSFGGSKVTLGDDSAALDTLSRLYRSAFAAAIKGDMPDHI</sequence>
<evidence type="ECO:0000256" key="1">
    <source>
        <dbReference type="ARBA" id="ARBA00022490"/>
    </source>
</evidence>
<dbReference type="PANTHER" id="PTHR43555">
    <property type="entry name" value="PHOSPHORIBOSYLFORMYLGLYCINAMIDINE SYNTHASE SUBUNIT PURL"/>
    <property type="match status" value="1"/>
</dbReference>
<keyword evidence="4 8" id="KW-0547">Nucleotide-binding</keyword>
<evidence type="ECO:0000259" key="9">
    <source>
        <dbReference type="Pfam" id="PF00586"/>
    </source>
</evidence>
<dbReference type="InterPro" id="IPR010918">
    <property type="entry name" value="PurM-like_C_dom"/>
</dbReference>
<evidence type="ECO:0000256" key="7">
    <source>
        <dbReference type="ARBA" id="ARBA00022842"/>
    </source>
</evidence>
<feature type="binding site" evidence="8">
    <location>
        <position position="238"/>
    </location>
    <ligand>
        <name>substrate</name>
    </ligand>
</feature>
<accession>A0ABY7SL30</accession>
<feature type="domain" description="PurM-like N-terminal" evidence="9">
    <location>
        <begin position="72"/>
        <end position="186"/>
    </location>
</feature>
<comment type="pathway">
    <text evidence="8">Purine metabolism; IMP biosynthesis via de novo pathway; 5-amino-1-(5-phospho-D-ribosyl)imidazole from N(2)-formyl-N(1)-(5-phospho-D-ribosyl)glycinamide: step 1/2.</text>
</comment>
<evidence type="ECO:0000256" key="8">
    <source>
        <dbReference type="HAMAP-Rule" id="MF_00420"/>
    </source>
</evidence>
<feature type="binding site" evidence="8">
    <location>
        <position position="525"/>
    </location>
    <ligand>
        <name>ATP</name>
        <dbReference type="ChEBI" id="CHEBI:30616"/>
    </ligand>
</feature>
<keyword evidence="13" id="KW-1185">Reference proteome</keyword>
<feature type="domain" description="PurM-like C-terminal" evidence="10">
    <location>
        <begin position="566"/>
        <end position="692"/>
    </location>
</feature>
<dbReference type="RefSeq" id="WP_271884709.1">
    <property type="nucleotide sequence ID" value="NZ_CP067136.1"/>
</dbReference>
<dbReference type="PANTHER" id="PTHR43555:SF1">
    <property type="entry name" value="PHOSPHORIBOSYLFORMYLGLYCINAMIDINE SYNTHASE SUBUNIT PURL"/>
    <property type="match status" value="1"/>
</dbReference>